<sequence>MAATPPIMPETLKWNHRAMKCSPTKRAIAATLHDVNRWSFETIAQRSPFKQIQPQTIRNNYSHSTVLAFSMVLAFYFFLGPESRFLGSISLMCYPENVERARDLPICNVCNHVQKIMKSIYYISNVQYQKIGGNEKKGNSGRKPRISDENLNEAVERVESRELLDGAEVQWAMFPDIPICMVQDTLFRRAQLEGFVRKKKPDLQPRHLEQRKAFIKRHADWKNDTTFRSGALINSDKSKVNLAASDGRCWVRRRHAHSAGDAKREVQAVSVTQTL</sequence>
<organism evidence="1 2">
    <name type="scientific">Mycena pura</name>
    <dbReference type="NCBI Taxonomy" id="153505"/>
    <lineage>
        <taxon>Eukaryota</taxon>
        <taxon>Fungi</taxon>
        <taxon>Dikarya</taxon>
        <taxon>Basidiomycota</taxon>
        <taxon>Agaricomycotina</taxon>
        <taxon>Agaricomycetes</taxon>
        <taxon>Agaricomycetidae</taxon>
        <taxon>Agaricales</taxon>
        <taxon>Marasmiineae</taxon>
        <taxon>Mycenaceae</taxon>
        <taxon>Mycena</taxon>
    </lineage>
</organism>
<dbReference type="EMBL" id="JARJCW010000079">
    <property type="protein sequence ID" value="KAJ7197303.1"/>
    <property type="molecule type" value="Genomic_DNA"/>
</dbReference>
<accession>A0AAD6Y597</accession>
<keyword evidence="2" id="KW-1185">Reference proteome</keyword>
<dbReference type="InterPro" id="IPR036397">
    <property type="entry name" value="RNaseH_sf"/>
</dbReference>
<dbReference type="Proteomes" id="UP001219525">
    <property type="component" value="Unassembled WGS sequence"/>
</dbReference>
<gene>
    <name evidence="1" type="ORF">GGX14DRAFT_402837</name>
</gene>
<dbReference type="Gene3D" id="3.30.420.10">
    <property type="entry name" value="Ribonuclease H-like superfamily/Ribonuclease H"/>
    <property type="match status" value="1"/>
</dbReference>
<proteinExistence type="predicted"/>
<name>A0AAD6Y597_9AGAR</name>
<comment type="caution">
    <text evidence="1">The sequence shown here is derived from an EMBL/GenBank/DDBJ whole genome shotgun (WGS) entry which is preliminary data.</text>
</comment>
<protein>
    <submittedName>
        <fullName evidence="1">Uncharacterized protein</fullName>
    </submittedName>
</protein>
<dbReference type="AlphaFoldDB" id="A0AAD6Y597"/>
<reference evidence="1" key="1">
    <citation type="submission" date="2023-03" db="EMBL/GenBank/DDBJ databases">
        <title>Massive genome expansion in bonnet fungi (Mycena s.s.) driven by repeated elements and novel gene families across ecological guilds.</title>
        <authorList>
            <consortium name="Lawrence Berkeley National Laboratory"/>
            <person name="Harder C.B."/>
            <person name="Miyauchi S."/>
            <person name="Viragh M."/>
            <person name="Kuo A."/>
            <person name="Thoen E."/>
            <person name="Andreopoulos B."/>
            <person name="Lu D."/>
            <person name="Skrede I."/>
            <person name="Drula E."/>
            <person name="Henrissat B."/>
            <person name="Morin E."/>
            <person name="Kohler A."/>
            <person name="Barry K."/>
            <person name="LaButti K."/>
            <person name="Morin E."/>
            <person name="Salamov A."/>
            <person name="Lipzen A."/>
            <person name="Mereny Z."/>
            <person name="Hegedus B."/>
            <person name="Baldrian P."/>
            <person name="Stursova M."/>
            <person name="Weitz H."/>
            <person name="Taylor A."/>
            <person name="Grigoriev I.V."/>
            <person name="Nagy L.G."/>
            <person name="Martin F."/>
            <person name="Kauserud H."/>
        </authorList>
    </citation>
    <scope>NUCLEOTIDE SEQUENCE</scope>
    <source>
        <strain evidence="1">9144</strain>
    </source>
</reference>
<evidence type="ECO:0000313" key="2">
    <source>
        <dbReference type="Proteomes" id="UP001219525"/>
    </source>
</evidence>
<evidence type="ECO:0000313" key="1">
    <source>
        <dbReference type="EMBL" id="KAJ7197303.1"/>
    </source>
</evidence>
<dbReference type="GO" id="GO:0003676">
    <property type="term" value="F:nucleic acid binding"/>
    <property type="evidence" value="ECO:0007669"/>
    <property type="project" value="InterPro"/>
</dbReference>